<keyword evidence="3" id="KW-0964">Secreted</keyword>
<dbReference type="EMBL" id="JAHDVG010000471">
    <property type="protein sequence ID" value="KAH1179774.1"/>
    <property type="molecule type" value="Genomic_DNA"/>
</dbReference>
<evidence type="ECO:0000313" key="6">
    <source>
        <dbReference type="EMBL" id="KAH1179774.1"/>
    </source>
</evidence>
<dbReference type="SUPFAM" id="SSF57302">
    <property type="entry name" value="Snake toxin-like"/>
    <property type="match status" value="1"/>
</dbReference>
<dbReference type="InterPro" id="IPR004126">
    <property type="entry name" value="PLipase_A2_inh_N"/>
</dbReference>
<feature type="non-terminal residue" evidence="6">
    <location>
        <position position="1"/>
    </location>
</feature>
<dbReference type="Gene3D" id="2.10.60.10">
    <property type="entry name" value="CD59"/>
    <property type="match status" value="1"/>
</dbReference>
<dbReference type="GO" id="GO:0004859">
    <property type="term" value="F:phospholipase inhibitor activity"/>
    <property type="evidence" value="ECO:0007669"/>
    <property type="project" value="InterPro"/>
</dbReference>
<comment type="caution">
    <text evidence="6">The sequence shown here is derived from an EMBL/GenBank/DDBJ whole genome shotgun (WGS) entry which is preliminary data.</text>
</comment>
<evidence type="ECO:0000256" key="3">
    <source>
        <dbReference type="ARBA" id="ARBA00022525"/>
    </source>
</evidence>
<evidence type="ECO:0000256" key="2">
    <source>
        <dbReference type="ARBA" id="ARBA00006570"/>
    </source>
</evidence>
<evidence type="ECO:0000256" key="1">
    <source>
        <dbReference type="ARBA" id="ARBA00004613"/>
    </source>
</evidence>
<reference evidence="6" key="1">
    <citation type="submission" date="2021-09" db="EMBL/GenBank/DDBJ databases">
        <title>The genome of Mauremys mutica provides insights into the evolution of semi-aquatic lifestyle.</title>
        <authorList>
            <person name="Gong S."/>
            <person name="Gao Y."/>
        </authorList>
    </citation>
    <scope>NUCLEOTIDE SEQUENCE</scope>
    <source>
        <strain evidence="6">MM-2020</strain>
        <tissue evidence="6">Muscle</tissue>
    </source>
</reference>
<gene>
    <name evidence="6" type="ORF">KIL84_005824</name>
</gene>
<keyword evidence="4" id="KW-1015">Disulfide bond</keyword>
<dbReference type="AlphaFoldDB" id="A0A9D4B431"/>
<proteinExistence type="inferred from homology"/>
<sequence length="90" mass="9343">MAEKLGVELEANSCYNFSQSVSIRCGHIPAGVLQKLRTDGVLKTKGIMKGCVTSTLCSAGTVTVTVGSALSLRSAVQCCQQDSCNSDSPT</sequence>
<dbReference type="GO" id="GO:0005576">
    <property type="term" value="C:extracellular region"/>
    <property type="evidence" value="ECO:0007669"/>
    <property type="project" value="UniProtKB-SubCell"/>
</dbReference>
<evidence type="ECO:0000256" key="4">
    <source>
        <dbReference type="ARBA" id="ARBA00023157"/>
    </source>
</evidence>
<organism evidence="6 7">
    <name type="scientific">Mauremys mutica</name>
    <name type="common">yellowpond turtle</name>
    <dbReference type="NCBI Taxonomy" id="74926"/>
    <lineage>
        <taxon>Eukaryota</taxon>
        <taxon>Metazoa</taxon>
        <taxon>Chordata</taxon>
        <taxon>Craniata</taxon>
        <taxon>Vertebrata</taxon>
        <taxon>Euteleostomi</taxon>
        <taxon>Archelosauria</taxon>
        <taxon>Testudinata</taxon>
        <taxon>Testudines</taxon>
        <taxon>Cryptodira</taxon>
        <taxon>Durocryptodira</taxon>
        <taxon>Testudinoidea</taxon>
        <taxon>Geoemydidae</taxon>
        <taxon>Geoemydinae</taxon>
        <taxon>Mauremys</taxon>
    </lineage>
</organism>
<dbReference type="InterPro" id="IPR045860">
    <property type="entry name" value="Snake_toxin-like_sf"/>
</dbReference>
<keyword evidence="7" id="KW-1185">Reference proteome</keyword>
<accession>A0A9D4B431</accession>
<comment type="similarity">
    <text evidence="2">Belongs to the CNF-like-inhibitor family.</text>
</comment>
<evidence type="ECO:0000259" key="5">
    <source>
        <dbReference type="Pfam" id="PF02988"/>
    </source>
</evidence>
<name>A0A9D4B431_9SAUR</name>
<dbReference type="Pfam" id="PF02988">
    <property type="entry name" value="PLA2_inh"/>
    <property type="match status" value="1"/>
</dbReference>
<protein>
    <recommendedName>
        <fullName evidence="5">Phospholipase A2 inhibitor N-terminal domain-containing protein</fullName>
    </recommendedName>
</protein>
<feature type="domain" description="Phospholipase A2 inhibitor N-terminal" evidence="5">
    <location>
        <begin position="44"/>
        <end position="85"/>
    </location>
</feature>
<dbReference type="GO" id="GO:0030154">
    <property type="term" value="P:cell differentiation"/>
    <property type="evidence" value="ECO:0007669"/>
    <property type="project" value="UniProtKB-ARBA"/>
</dbReference>
<dbReference type="Proteomes" id="UP000827986">
    <property type="component" value="Unassembled WGS sequence"/>
</dbReference>
<comment type="subcellular location">
    <subcellularLocation>
        <location evidence="1">Secreted</location>
    </subcellularLocation>
</comment>
<evidence type="ECO:0000313" key="7">
    <source>
        <dbReference type="Proteomes" id="UP000827986"/>
    </source>
</evidence>